<dbReference type="GO" id="GO:0006508">
    <property type="term" value="P:proteolysis"/>
    <property type="evidence" value="ECO:0007669"/>
    <property type="project" value="UniProtKB-KW"/>
</dbReference>
<reference evidence="8" key="1">
    <citation type="journal article" date="2021" name="Polymers (Basel)">
        <title>Highly Stretchable Bacterial Cellulose Produced by Komagataeibacter hansenii SI1.</title>
        <authorList>
            <person name="Cielecka I."/>
            <person name="Ryngajllo M."/>
            <person name="Maniukiewicz W."/>
            <person name="Bielecki S."/>
        </authorList>
    </citation>
    <scope>NUCLEOTIDE SEQUENCE</scope>
    <source>
        <strain evidence="8">SI1</strain>
    </source>
</reference>
<keyword evidence="5 6" id="KW-0482">Metalloprotease</keyword>
<evidence type="ECO:0000256" key="5">
    <source>
        <dbReference type="ARBA" id="ARBA00023049"/>
    </source>
</evidence>
<evidence type="ECO:0000259" key="7">
    <source>
        <dbReference type="Pfam" id="PF01432"/>
    </source>
</evidence>
<feature type="non-terminal residue" evidence="8">
    <location>
        <position position="1"/>
    </location>
</feature>
<evidence type="ECO:0000313" key="8">
    <source>
        <dbReference type="EMBL" id="MCJ8355787.1"/>
    </source>
</evidence>
<evidence type="ECO:0000313" key="9">
    <source>
        <dbReference type="Proteomes" id="UP001202887"/>
    </source>
</evidence>
<feature type="non-terminal residue" evidence="8">
    <location>
        <position position="130"/>
    </location>
</feature>
<keyword evidence="4 6" id="KW-0862">Zinc</keyword>
<evidence type="ECO:0000256" key="1">
    <source>
        <dbReference type="ARBA" id="ARBA00022670"/>
    </source>
</evidence>
<dbReference type="EMBL" id="JAIBCX010000437">
    <property type="protein sequence ID" value="MCJ8355787.1"/>
    <property type="molecule type" value="Genomic_DNA"/>
</dbReference>
<dbReference type="RefSeq" id="WP_247068269.1">
    <property type="nucleotide sequence ID" value="NZ_JAIBCX010000437.1"/>
</dbReference>
<proteinExistence type="inferred from homology"/>
<evidence type="ECO:0000256" key="6">
    <source>
        <dbReference type="RuleBase" id="RU003435"/>
    </source>
</evidence>
<comment type="cofactor">
    <cofactor evidence="6">
        <name>Zn(2+)</name>
        <dbReference type="ChEBI" id="CHEBI:29105"/>
    </cofactor>
    <text evidence="6">Binds 1 zinc ion.</text>
</comment>
<feature type="domain" description="Peptidase M3A/M3B catalytic" evidence="7">
    <location>
        <begin position="6"/>
        <end position="109"/>
    </location>
</feature>
<reference evidence="8" key="2">
    <citation type="submission" date="2022-03" db="EMBL/GenBank/DDBJ databases">
        <authorList>
            <person name="Ryngajllo M."/>
            <person name="Jacek P."/>
            <person name="Kubiak K."/>
        </authorList>
    </citation>
    <scope>NUCLEOTIDE SEQUENCE</scope>
    <source>
        <strain evidence="8">SI1</strain>
    </source>
</reference>
<dbReference type="AlphaFoldDB" id="A0AAW5EVE0"/>
<gene>
    <name evidence="8" type="ORF">K1W68_17660</name>
</gene>
<evidence type="ECO:0000256" key="4">
    <source>
        <dbReference type="ARBA" id="ARBA00022833"/>
    </source>
</evidence>
<dbReference type="SUPFAM" id="SSF55486">
    <property type="entry name" value="Metalloproteases ('zincins'), catalytic domain"/>
    <property type="match status" value="1"/>
</dbReference>
<comment type="similarity">
    <text evidence="6">Belongs to the peptidase M3 family.</text>
</comment>
<organism evidence="8 9">
    <name type="scientific">Novacetimonas hansenii</name>
    <name type="common">Komagataeibacter hansenii</name>
    <dbReference type="NCBI Taxonomy" id="436"/>
    <lineage>
        <taxon>Bacteria</taxon>
        <taxon>Pseudomonadati</taxon>
        <taxon>Pseudomonadota</taxon>
        <taxon>Alphaproteobacteria</taxon>
        <taxon>Acetobacterales</taxon>
        <taxon>Acetobacteraceae</taxon>
        <taxon>Novacetimonas</taxon>
    </lineage>
</organism>
<dbReference type="GO" id="GO:0004222">
    <property type="term" value="F:metalloendopeptidase activity"/>
    <property type="evidence" value="ECO:0007669"/>
    <property type="project" value="InterPro"/>
</dbReference>
<keyword evidence="2 6" id="KW-0479">Metal-binding</keyword>
<keyword evidence="1 6" id="KW-0645">Protease</keyword>
<comment type="caution">
    <text evidence="8">The sequence shown here is derived from an EMBL/GenBank/DDBJ whole genome shotgun (WGS) entry which is preliminary data.</text>
</comment>
<accession>A0AAW5EVE0</accession>
<keyword evidence="3 6" id="KW-0378">Hydrolase</keyword>
<dbReference type="InterPro" id="IPR001567">
    <property type="entry name" value="Pept_M3A_M3B_dom"/>
</dbReference>
<dbReference type="GO" id="GO:0046872">
    <property type="term" value="F:metal ion binding"/>
    <property type="evidence" value="ECO:0007669"/>
    <property type="project" value="UniProtKB-UniRule"/>
</dbReference>
<sequence length="130" mass="15178">SGLAPYAESTDRAVRREAEQVRWTFFERNAPQLDDLFDQMVRLRHGMAETLGYDSYIPLAYRRMRRVDYGPADVARFRNDVLTHVVPLVHDILRRRCETMGWEVLYSWDEPLIDPHGNPRPAGGHDLLLN</sequence>
<name>A0AAW5EVE0_NOVHA</name>
<evidence type="ECO:0000256" key="2">
    <source>
        <dbReference type="ARBA" id="ARBA00022723"/>
    </source>
</evidence>
<evidence type="ECO:0000256" key="3">
    <source>
        <dbReference type="ARBA" id="ARBA00022801"/>
    </source>
</evidence>
<dbReference type="Pfam" id="PF01432">
    <property type="entry name" value="Peptidase_M3"/>
    <property type="match status" value="1"/>
</dbReference>
<protein>
    <submittedName>
        <fullName evidence="8">M3 family metallopeptidase</fullName>
    </submittedName>
</protein>
<dbReference type="Gene3D" id="1.10.1370.30">
    <property type="match status" value="1"/>
</dbReference>
<dbReference type="Proteomes" id="UP001202887">
    <property type="component" value="Unassembled WGS sequence"/>
</dbReference>